<dbReference type="SMART" id="SM00842">
    <property type="entry name" value="FtsA"/>
    <property type="match status" value="1"/>
</dbReference>
<accession>F0T221</accession>
<dbReference type="InterPro" id="IPR003494">
    <property type="entry name" value="SHS2_FtsA"/>
</dbReference>
<evidence type="ECO:0000259" key="2">
    <source>
        <dbReference type="SMART" id="SM00842"/>
    </source>
</evidence>
<keyword evidence="3" id="KW-0131">Cell cycle</keyword>
<dbReference type="InterPro" id="IPR050696">
    <property type="entry name" value="FtsA/MreB"/>
</dbReference>
<dbReference type="EMBL" id="CP002547">
    <property type="protein sequence ID" value="ADY56365.1"/>
    <property type="molecule type" value="Genomic_DNA"/>
</dbReference>
<dbReference type="KEGG" id="sgy:Sgly_2072"/>
<name>F0T221_SYNGF</name>
<organism evidence="3 4">
    <name type="scientific">Syntrophobotulus glycolicus (strain DSM 8271 / FlGlyR)</name>
    <dbReference type="NCBI Taxonomy" id="645991"/>
    <lineage>
        <taxon>Bacteria</taxon>
        <taxon>Bacillati</taxon>
        <taxon>Bacillota</taxon>
        <taxon>Clostridia</taxon>
        <taxon>Eubacteriales</taxon>
        <taxon>Desulfitobacteriaceae</taxon>
        <taxon>Syntrophobotulus</taxon>
    </lineage>
</organism>
<dbReference type="PANTHER" id="PTHR32432:SF3">
    <property type="entry name" value="ETHANOLAMINE UTILIZATION PROTEIN EUTJ"/>
    <property type="match status" value="1"/>
</dbReference>
<dbReference type="Proteomes" id="UP000007488">
    <property type="component" value="Chromosome"/>
</dbReference>
<keyword evidence="4" id="KW-1185">Reference proteome</keyword>
<evidence type="ECO:0000313" key="3">
    <source>
        <dbReference type="EMBL" id="ADY56365.1"/>
    </source>
</evidence>
<sequence>MDTVFALDIGTRVVMGLVLKKNLAGYEILASARTEHRQRAMYDGQVHDVEEVAQAVKEVKNSLEQKTGMTLDKVAVAAAGRALKTESASAVREETYIMHWRQEDILALEMEAVQEARKKIETMIDPAKESAYYCAGYSTVSQSVEDEQLSRISGQRGKKIGVEVIATFLPRTVVDGLLSVLEKVGLKMQSLTLEPIAAGQAAIPQDMRRMNLALVDIGAGTSDIALTNEGTFFSFGMVPMAGDEITEAICTHYLLDFQEGEDVKRRLSTDTEFIFSNFFGQETISNKEDIEELIQPCVHELAKKISKEILDLNGKPPQALILIGGGSLTPNLVDCIAEKLQLSKARVGIQIRERLTQITGDSSLKGADVITPIGIGITALEDKGLKYYTVGVNEKSVPIFETHLATVAEALLAAGLDPRFFSGKPGLALLFWVNGNMQVIKGRLGGQAEIMVNGEPAGLDRQLAPNDVIEFVPATQGSDAKVRLREVLEVLPEKKVYVNGQEIELAPLLKVNEKKASLEDWLEDGAKIELEETVTLGELIEREKLPEMKEKKLSIWINGSEQIISSKLDYYVNGEIETEEYLLQEEDDVVYIPKRINLNQLNYTPEPMNFFVNNEETLLPPKEVKFYYRGQEMNGEEFLENGMEIRAAAFEQKPILADVLAHYLDLEKRPENARLLMMVNGKHADYSSELNRGDRIALTWTTGG</sequence>
<dbReference type="InterPro" id="IPR043129">
    <property type="entry name" value="ATPase_NBD"/>
</dbReference>
<dbReference type="HOGENOM" id="CLU_010661_1_0_9"/>
<dbReference type="PROSITE" id="PS50889">
    <property type="entry name" value="S4"/>
    <property type="match status" value="1"/>
</dbReference>
<dbReference type="Gene3D" id="3.30.420.40">
    <property type="match status" value="2"/>
</dbReference>
<dbReference type="STRING" id="645991.Sgly_2072"/>
<proteinExistence type="predicted"/>
<reference evidence="3 4" key="1">
    <citation type="journal article" date="2011" name="Stand. Genomic Sci.">
        <title>Complete genome sequence of Syntrophobotulus glycolicus type strain (FlGlyR).</title>
        <authorList>
            <person name="Han C."/>
            <person name="Mwirichia R."/>
            <person name="Chertkov O."/>
            <person name="Held B."/>
            <person name="Lapidus A."/>
            <person name="Nolan M."/>
            <person name="Lucas S."/>
            <person name="Hammon N."/>
            <person name="Deshpande S."/>
            <person name="Cheng J.F."/>
            <person name="Tapia R."/>
            <person name="Goodwin L."/>
            <person name="Pitluck S."/>
            <person name="Huntemann M."/>
            <person name="Liolios K."/>
            <person name="Ivanova N."/>
            <person name="Pagani I."/>
            <person name="Mavromatis K."/>
            <person name="Ovchinikova G."/>
            <person name="Pati A."/>
            <person name="Chen A."/>
            <person name="Palaniappan K."/>
            <person name="Land M."/>
            <person name="Hauser L."/>
            <person name="Brambilla E.M."/>
            <person name="Rohde M."/>
            <person name="Spring S."/>
            <person name="Sikorski J."/>
            <person name="Goker M."/>
            <person name="Woyke T."/>
            <person name="Bristow J."/>
            <person name="Eisen J.A."/>
            <person name="Markowitz V."/>
            <person name="Hugenholtz P."/>
            <person name="Kyrpides N.C."/>
            <person name="Klenk H.P."/>
            <person name="Detter J.C."/>
        </authorList>
    </citation>
    <scope>NUCLEOTIDE SEQUENCE [LARGE SCALE GENOMIC DNA]</scope>
    <source>
        <strain evidence="4">DSM 8271 / FlGlyR</strain>
    </source>
</reference>
<feature type="domain" description="SHS2" evidence="2">
    <location>
        <begin position="4"/>
        <end position="202"/>
    </location>
</feature>
<dbReference type="GO" id="GO:0051301">
    <property type="term" value="P:cell division"/>
    <property type="evidence" value="ECO:0007669"/>
    <property type="project" value="UniProtKB-KW"/>
</dbReference>
<keyword evidence="3" id="KW-0132">Cell division</keyword>
<reference evidence="4" key="2">
    <citation type="submission" date="2011-02" db="EMBL/GenBank/DDBJ databases">
        <title>The complete genome of Syntrophobotulus glycolicus DSM 8271.</title>
        <authorList>
            <person name="Lucas S."/>
            <person name="Copeland A."/>
            <person name="Lapidus A."/>
            <person name="Bruce D."/>
            <person name="Goodwin L."/>
            <person name="Pitluck S."/>
            <person name="Kyrpides N."/>
            <person name="Mavromatis K."/>
            <person name="Pagani I."/>
            <person name="Ivanova N."/>
            <person name="Mikhailova N."/>
            <person name="Chertkov O."/>
            <person name="Held B."/>
            <person name="Detter J.C."/>
            <person name="Tapia R."/>
            <person name="Han C."/>
            <person name="Land M."/>
            <person name="Hauser L."/>
            <person name="Markowitz V."/>
            <person name="Cheng J.-F."/>
            <person name="Hugenholtz P."/>
            <person name="Woyke T."/>
            <person name="Wu D."/>
            <person name="Spring S."/>
            <person name="Schroeder M."/>
            <person name="Brambilla E."/>
            <person name="Klenk H.-P."/>
            <person name="Eisen J.A."/>
        </authorList>
    </citation>
    <scope>NUCLEOTIDE SEQUENCE [LARGE SCALE GENOMIC DNA]</scope>
    <source>
        <strain evidence="4">DSM 8271 / FlGlyR</strain>
    </source>
</reference>
<dbReference type="CDD" id="cd24004">
    <property type="entry name" value="ASKHA_NBD_PilM-like"/>
    <property type="match status" value="1"/>
</dbReference>
<keyword evidence="1" id="KW-0694">RNA-binding</keyword>
<dbReference type="Pfam" id="PF14450">
    <property type="entry name" value="FtsA"/>
    <property type="match status" value="1"/>
</dbReference>
<dbReference type="SUPFAM" id="SSF53067">
    <property type="entry name" value="Actin-like ATPase domain"/>
    <property type="match status" value="2"/>
</dbReference>
<evidence type="ECO:0000256" key="1">
    <source>
        <dbReference type="PROSITE-ProRule" id="PRU00182"/>
    </source>
</evidence>
<dbReference type="OrthoDB" id="9768127at2"/>
<dbReference type="AlphaFoldDB" id="F0T221"/>
<protein>
    <submittedName>
        <fullName evidence="3">Cell division protein FtsA</fullName>
    </submittedName>
</protein>
<dbReference type="PANTHER" id="PTHR32432">
    <property type="entry name" value="CELL DIVISION PROTEIN FTSA-RELATED"/>
    <property type="match status" value="1"/>
</dbReference>
<dbReference type="RefSeq" id="WP_013625232.1">
    <property type="nucleotide sequence ID" value="NC_015172.1"/>
</dbReference>
<dbReference type="GO" id="GO:0003723">
    <property type="term" value="F:RNA binding"/>
    <property type="evidence" value="ECO:0007669"/>
    <property type="project" value="UniProtKB-KW"/>
</dbReference>
<gene>
    <name evidence="3" type="ordered locus">Sgly_2072</name>
</gene>
<dbReference type="eggNOG" id="COG0849">
    <property type="taxonomic scope" value="Bacteria"/>
</dbReference>
<evidence type="ECO:0000313" key="4">
    <source>
        <dbReference type="Proteomes" id="UP000007488"/>
    </source>
</evidence>